<evidence type="ECO:0000256" key="3">
    <source>
        <dbReference type="ARBA" id="ARBA00023012"/>
    </source>
</evidence>
<name>A0A132UA02_9BACL</name>
<keyword evidence="12" id="KW-1185">Reference proteome</keyword>
<keyword evidence="3" id="KW-0902">Two-component regulatory system</keyword>
<feature type="domain" description="OmpR/PhoB-type" evidence="10">
    <location>
        <begin position="131"/>
        <end position="231"/>
    </location>
</feature>
<dbReference type="Gene3D" id="6.10.250.690">
    <property type="match status" value="1"/>
</dbReference>
<dbReference type="GO" id="GO:0000156">
    <property type="term" value="F:phosphorelay response regulator activity"/>
    <property type="evidence" value="ECO:0007669"/>
    <property type="project" value="TreeGrafter"/>
</dbReference>
<keyword evidence="2 7" id="KW-0597">Phosphoprotein</keyword>
<protein>
    <submittedName>
        <fullName evidence="11">Transcriptional regulator</fullName>
    </submittedName>
</protein>
<dbReference type="GO" id="GO:0005829">
    <property type="term" value="C:cytosol"/>
    <property type="evidence" value="ECO:0007669"/>
    <property type="project" value="TreeGrafter"/>
</dbReference>
<organism evidence="11 12">
    <name type="scientific">Paenibacillus riograndensis</name>
    <dbReference type="NCBI Taxonomy" id="483937"/>
    <lineage>
        <taxon>Bacteria</taxon>
        <taxon>Bacillati</taxon>
        <taxon>Bacillota</taxon>
        <taxon>Bacilli</taxon>
        <taxon>Bacillales</taxon>
        <taxon>Paenibacillaceae</taxon>
        <taxon>Paenibacillus</taxon>
        <taxon>Paenibacillus sonchi group</taxon>
    </lineage>
</organism>
<dbReference type="OrthoDB" id="9790442at2"/>
<comment type="caution">
    <text evidence="11">The sequence shown here is derived from an EMBL/GenBank/DDBJ whole genome shotgun (WGS) entry which is preliminary data.</text>
</comment>
<evidence type="ECO:0000256" key="5">
    <source>
        <dbReference type="ARBA" id="ARBA00023125"/>
    </source>
</evidence>
<keyword evidence="5 8" id="KW-0238">DNA-binding</keyword>
<dbReference type="InterPro" id="IPR058211">
    <property type="entry name" value="VanR-like"/>
</dbReference>
<dbReference type="InterPro" id="IPR001789">
    <property type="entry name" value="Sig_transdc_resp-reg_receiver"/>
</dbReference>
<dbReference type="SMART" id="SM00862">
    <property type="entry name" value="Trans_reg_C"/>
    <property type="match status" value="1"/>
</dbReference>
<dbReference type="EMBL" id="LIRB01000099">
    <property type="protein sequence ID" value="KWX80507.1"/>
    <property type="molecule type" value="Genomic_DNA"/>
</dbReference>
<dbReference type="SUPFAM" id="SSF46894">
    <property type="entry name" value="C-terminal effector domain of the bipartite response regulators"/>
    <property type="match status" value="1"/>
</dbReference>
<dbReference type="SUPFAM" id="SSF52172">
    <property type="entry name" value="CheY-like"/>
    <property type="match status" value="1"/>
</dbReference>
<dbReference type="InterPro" id="IPR001867">
    <property type="entry name" value="OmpR/PhoB-type_DNA-bd"/>
</dbReference>
<evidence type="ECO:0000259" key="9">
    <source>
        <dbReference type="PROSITE" id="PS50110"/>
    </source>
</evidence>
<dbReference type="PROSITE" id="PS50110">
    <property type="entry name" value="RESPONSE_REGULATORY"/>
    <property type="match status" value="1"/>
</dbReference>
<evidence type="ECO:0000256" key="6">
    <source>
        <dbReference type="ARBA" id="ARBA00023163"/>
    </source>
</evidence>
<dbReference type="GO" id="GO:0032993">
    <property type="term" value="C:protein-DNA complex"/>
    <property type="evidence" value="ECO:0007669"/>
    <property type="project" value="TreeGrafter"/>
</dbReference>
<dbReference type="AlphaFoldDB" id="A0A132UA02"/>
<dbReference type="FunFam" id="1.10.10.10:FF:000018">
    <property type="entry name" value="DNA-binding response regulator ResD"/>
    <property type="match status" value="1"/>
</dbReference>
<dbReference type="CDD" id="cd00383">
    <property type="entry name" value="trans_reg_C"/>
    <property type="match status" value="1"/>
</dbReference>
<evidence type="ECO:0000256" key="2">
    <source>
        <dbReference type="ARBA" id="ARBA00022553"/>
    </source>
</evidence>
<feature type="modified residue" description="4-aspartylphosphate" evidence="7">
    <location>
        <position position="53"/>
    </location>
</feature>
<evidence type="ECO:0000256" key="8">
    <source>
        <dbReference type="PROSITE-ProRule" id="PRU01091"/>
    </source>
</evidence>
<dbReference type="RefSeq" id="WP_060859278.1">
    <property type="nucleotide sequence ID" value="NZ_LIRB01000099.1"/>
</dbReference>
<accession>A0A132UA02</accession>
<feature type="domain" description="Response regulatory" evidence="9">
    <location>
        <begin position="4"/>
        <end position="117"/>
    </location>
</feature>
<gene>
    <name evidence="11" type="ORF">AMQ84_03450</name>
</gene>
<dbReference type="Gene3D" id="3.40.50.2300">
    <property type="match status" value="1"/>
</dbReference>
<evidence type="ECO:0000256" key="7">
    <source>
        <dbReference type="PROSITE-ProRule" id="PRU00169"/>
    </source>
</evidence>
<evidence type="ECO:0000313" key="12">
    <source>
        <dbReference type="Proteomes" id="UP000070475"/>
    </source>
</evidence>
<evidence type="ECO:0000256" key="4">
    <source>
        <dbReference type="ARBA" id="ARBA00023015"/>
    </source>
</evidence>
<keyword evidence="4" id="KW-0805">Transcription regulation</keyword>
<dbReference type="PANTHER" id="PTHR48111">
    <property type="entry name" value="REGULATOR OF RPOS"/>
    <property type="match status" value="1"/>
</dbReference>
<dbReference type="SMART" id="SM00448">
    <property type="entry name" value="REC"/>
    <property type="match status" value="1"/>
</dbReference>
<dbReference type="InterPro" id="IPR039420">
    <property type="entry name" value="WalR-like"/>
</dbReference>
<dbReference type="InterPro" id="IPR036388">
    <property type="entry name" value="WH-like_DNA-bd_sf"/>
</dbReference>
<dbReference type="Proteomes" id="UP000070475">
    <property type="component" value="Unassembled WGS sequence"/>
</dbReference>
<dbReference type="CDD" id="cd17574">
    <property type="entry name" value="REC_OmpR"/>
    <property type="match status" value="1"/>
</dbReference>
<dbReference type="PROSITE" id="PS51755">
    <property type="entry name" value="OMPR_PHOB"/>
    <property type="match status" value="1"/>
</dbReference>
<dbReference type="NCBIfam" id="NF033117">
    <property type="entry name" value="vanR_ACDEGLN"/>
    <property type="match status" value="1"/>
</dbReference>
<evidence type="ECO:0000313" key="11">
    <source>
        <dbReference type="EMBL" id="KWX80507.1"/>
    </source>
</evidence>
<dbReference type="PANTHER" id="PTHR48111:SF2">
    <property type="entry name" value="RESPONSE REGULATOR SAER"/>
    <property type="match status" value="1"/>
</dbReference>
<dbReference type="Gene3D" id="1.10.10.10">
    <property type="entry name" value="Winged helix-like DNA-binding domain superfamily/Winged helix DNA-binding domain"/>
    <property type="match status" value="1"/>
</dbReference>
<reference evidence="11 12" key="1">
    <citation type="submission" date="2015-08" db="EMBL/GenBank/DDBJ databases">
        <title>Genomes of Paenibacillus riograndensis.</title>
        <authorList>
            <person name="Sant'Anna F.H."/>
            <person name="Souza R."/>
            <person name="Ambrosini A."/>
            <person name="Bach E."/>
            <person name="Fernandes G."/>
            <person name="Balsanelli E."/>
            <person name="Baura V.A."/>
            <person name="Pedrosa F.O."/>
            <person name="Souza E.M."/>
            <person name="Passaglia L."/>
        </authorList>
    </citation>
    <scope>NUCLEOTIDE SEQUENCE [LARGE SCALE GENOMIC DNA]</scope>
    <source>
        <strain evidence="11 12">CAS34</strain>
    </source>
</reference>
<dbReference type="FunFam" id="3.40.50.2300:FF:000001">
    <property type="entry name" value="DNA-binding response regulator PhoB"/>
    <property type="match status" value="1"/>
</dbReference>
<evidence type="ECO:0000259" key="10">
    <source>
        <dbReference type="PROSITE" id="PS51755"/>
    </source>
</evidence>
<keyword evidence="6" id="KW-0804">Transcription</keyword>
<evidence type="ECO:0000256" key="1">
    <source>
        <dbReference type="ARBA" id="ARBA00004496"/>
    </source>
</evidence>
<dbReference type="GO" id="GO:0006355">
    <property type="term" value="P:regulation of DNA-templated transcription"/>
    <property type="evidence" value="ECO:0007669"/>
    <property type="project" value="InterPro"/>
</dbReference>
<comment type="subcellular location">
    <subcellularLocation>
        <location evidence="1">Cytoplasm</location>
    </subcellularLocation>
</comment>
<proteinExistence type="predicted"/>
<dbReference type="InterPro" id="IPR016032">
    <property type="entry name" value="Sig_transdc_resp-reg_C-effctor"/>
</dbReference>
<dbReference type="Pfam" id="PF00486">
    <property type="entry name" value="Trans_reg_C"/>
    <property type="match status" value="1"/>
</dbReference>
<dbReference type="InterPro" id="IPR011006">
    <property type="entry name" value="CheY-like_superfamily"/>
</dbReference>
<dbReference type="Pfam" id="PF00072">
    <property type="entry name" value="Response_reg"/>
    <property type="match status" value="1"/>
</dbReference>
<dbReference type="GO" id="GO:0000976">
    <property type="term" value="F:transcription cis-regulatory region binding"/>
    <property type="evidence" value="ECO:0007669"/>
    <property type="project" value="TreeGrafter"/>
</dbReference>
<feature type="DNA-binding region" description="OmpR/PhoB-type" evidence="8">
    <location>
        <begin position="131"/>
        <end position="231"/>
    </location>
</feature>
<sequence length="231" mass="26933">MIENILVVDDEQAITDLIEIYLKNENYKVTKFYNAQDALNYIESARVDLAILDIMLPDMNGFALCRRIRENYHFPVIMLTAKDEETDKITGLTMGADDYMTKPFRPLEMVARVKAQLRRYKKYQTMPTPDEAVISYSGLVMDVNTHECWLNGQPLSLTPTEFSILRVLCENKGKVISSEQLFHAVWGNEYYNKNNNTITVHIRHLREKMNDSVDQPKWIRTIWGVGYKIEK</sequence>
<dbReference type="PATRIC" id="fig|483937.3.peg.5392"/>